<sequence length="49" mass="5440">MEISPDWIEKIEVLKEAKATALYGSKAANGVLLIEIKKAYASKIDFSQK</sequence>
<dbReference type="Proteomes" id="UP000014174">
    <property type="component" value="Unassembled WGS sequence"/>
</dbReference>
<keyword evidence="1" id="KW-0472">Membrane</keyword>
<dbReference type="InterPro" id="IPR039426">
    <property type="entry name" value="TonB-dep_rcpt-like"/>
</dbReference>
<dbReference type="PATRIC" id="fig|1150600.3.peg.1704"/>
<dbReference type="InterPro" id="IPR023997">
    <property type="entry name" value="TonB-dep_OMP_SusC/RagA_CS"/>
</dbReference>
<reference evidence="3 4" key="1">
    <citation type="journal article" date="2013" name="Genome Announc.">
        <title>Draft Genome Sequence of Arcticibacter svalbardensis Strain MN12-7T, a Member of the Family Sphingobacteriaceae Isolated from an Arctic Soil Sample.</title>
        <authorList>
            <person name="Shivaji S."/>
            <person name="Ara S."/>
            <person name="Prasad S."/>
            <person name="Manasa B.P."/>
            <person name="Begum Z."/>
            <person name="Singh A."/>
            <person name="Kumar Pinnaka A."/>
        </authorList>
    </citation>
    <scope>NUCLEOTIDE SEQUENCE [LARGE SCALE GENOMIC DNA]</scope>
    <source>
        <strain evidence="3 4">MN12-7</strain>
    </source>
</reference>
<keyword evidence="1" id="KW-1134">Transmembrane beta strand</keyword>
<dbReference type="GO" id="GO:0009279">
    <property type="term" value="C:cell outer membrane"/>
    <property type="evidence" value="ECO:0007669"/>
    <property type="project" value="UniProtKB-SubCell"/>
</dbReference>
<organism evidence="3 4">
    <name type="scientific">Arcticibacter svalbardensis MN12-7</name>
    <dbReference type="NCBI Taxonomy" id="1150600"/>
    <lineage>
        <taxon>Bacteria</taxon>
        <taxon>Pseudomonadati</taxon>
        <taxon>Bacteroidota</taxon>
        <taxon>Sphingobacteriia</taxon>
        <taxon>Sphingobacteriales</taxon>
        <taxon>Sphingobacteriaceae</taxon>
        <taxon>Arcticibacter</taxon>
    </lineage>
</organism>
<dbReference type="SUPFAM" id="SSF56935">
    <property type="entry name" value="Porins"/>
    <property type="match status" value="1"/>
</dbReference>
<dbReference type="NCBIfam" id="TIGR04057">
    <property type="entry name" value="SusC_RagA_signa"/>
    <property type="match status" value="1"/>
</dbReference>
<comment type="subcellular location">
    <subcellularLocation>
        <location evidence="1">Cell outer membrane</location>
        <topology evidence="1">Multi-pass membrane protein</topology>
    </subcellularLocation>
</comment>
<dbReference type="Pfam" id="PF07715">
    <property type="entry name" value="Plug"/>
    <property type="match status" value="1"/>
</dbReference>
<keyword evidence="4" id="KW-1185">Reference proteome</keyword>
<accession>R9GU99</accession>
<dbReference type="PROSITE" id="PS52016">
    <property type="entry name" value="TONB_DEPENDENT_REC_3"/>
    <property type="match status" value="1"/>
</dbReference>
<dbReference type="EMBL" id="AQPN01000063">
    <property type="protein sequence ID" value="EOR95243.1"/>
    <property type="molecule type" value="Genomic_DNA"/>
</dbReference>
<keyword evidence="1" id="KW-0813">Transport</keyword>
<feature type="domain" description="TonB-dependent receptor plug" evidence="2">
    <location>
        <begin position="3"/>
        <end position="31"/>
    </location>
</feature>
<comment type="caution">
    <text evidence="3">The sequence shown here is derived from an EMBL/GenBank/DDBJ whole genome shotgun (WGS) entry which is preliminary data.</text>
</comment>
<evidence type="ECO:0000259" key="2">
    <source>
        <dbReference type="Pfam" id="PF07715"/>
    </source>
</evidence>
<protein>
    <recommendedName>
        <fullName evidence="2">TonB-dependent receptor plug domain-containing protein</fullName>
    </recommendedName>
</protein>
<proteinExistence type="inferred from homology"/>
<keyword evidence="1" id="KW-0998">Cell outer membrane</keyword>
<dbReference type="STRING" id="1150600.ADIARSV_1731"/>
<dbReference type="InterPro" id="IPR012910">
    <property type="entry name" value="Plug_dom"/>
</dbReference>
<evidence type="ECO:0000313" key="4">
    <source>
        <dbReference type="Proteomes" id="UP000014174"/>
    </source>
</evidence>
<name>R9GU99_9SPHI</name>
<dbReference type="InterPro" id="IPR037066">
    <property type="entry name" value="Plug_dom_sf"/>
</dbReference>
<dbReference type="AlphaFoldDB" id="R9GU99"/>
<evidence type="ECO:0000256" key="1">
    <source>
        <dbReference type="PROSITE-ProRule" id="PRU01360"/>
    </source>
</evidence>
<dbReference type="RefSeq" id="WP_016194967.1">
    <property type="nucleotide sequence ID" value="NZ_AQPN01000063.1"/>
</dbReference>
<dbReference type="eggNOG" id="COG4771">
    <property type="taxonomic scope" value="Bacteria"/>
</dbReference>
<evidence type="ECO:0000313" key="3">
    <source>
        <dbReference type="EMBL" id="EOR95243.1"/>
    </source>
</evidence>
<gene>
    <name evidence="3" type="ORF">ADIARSV_1731</name>
</gene>
<keyword evidence="1" id="KW-0812">Transmembrane</keyword>
<dbReference type="OrthoDB" id="7432683at2"/>
<dbReference type="Gene3D" id="2.170.130.10">
    <property type="entry name" value="TonB-dependent receptor, plug domain"/>
    <property type="match status" value="1"/>
</dbReference>
<comment type="similarity">
    <text evidence="1">Belongs to the TonB-dependent receptor family.</text>
</comment>